<dbReference type="Pfam" id="PF21202">
    <property type="entry name" value="SLX1_C"/>
    <property type="match status" value="1"/>
</dbReference>
<dbReference type="GO" id="GO:0008821">
    <property type="term" value="F:crossover junction DNA endonuclease activity"/>
    <property type="evidence" value="ECO:0007669"/>
    <property type="project" value="TreeGrafter"/>
</dbReference>
<dbReference type="InterPro" id="IPR013083">
    <property type="entry name" value="Znf_RING/FYVE/PHD"/>
</dbReference>
<sequence length="689" mass="76096">MNIVDHAFNIDPSHAGCRRYRAPLPDGSFHPWCGVESAKPDWKIHLPHGKFLVKDSPPGYYESIEAVFKKFAAKPLLMKQLHSTDTNSNESVNGMVVKGFLPCGKAQQNGQSGVYAWACCHTICSKNEGPAYRQELCSRLGLPTTDAMVRLDGRLGEKRKAARETRGTHKGKAARLRKRLHKADRNAGARVQATYETGGDLDKDCYGNVFTEGNGEAQCAKRSFFACYLLISLNPAKRGRTYIGFTVNPERRIRQHNGEIANGAKQTQRIRPCEMVCLVHGFPTQVQALQFEWAWQNPKSSRAVREVAHRLKISDRSYNVKHKVKLLFEMLRLPTWCRMPLSIRFLSSKYASLREDCPELASHNIVDFGTLSALREVYTLGEDEEDDAQAENFACNDGGESDNDSCNTATSREGRSRGVCSVCGGSISKRYLLCACSARSHVVCLARHFLTGEEAPVYQLLPNRGTCPSCSQERSWGDMLASTATSRSAHGAARHNAFPPVEEESADVHGAASCSGILNCGGATQPSRSTNEQAGERSRGEDDKARERARVERWGCDSLEFEDTPPVAIPTARCDEVGEGVPPKDLQVDMLDIDIADASPIRDESQALLFDREGGEPPDSPETSSCRSQSPHPRFKPKAVLDDDEPEESSAAQSVPLRTVPPSSPNSRLRHVQNEAEDDQTDTQIIYID</sequence>
<dbReference type="GO" id="GO:0000724">
    <property type="term" value="P:double-strand break repair via homologous recombination"/>
    <property type="evidence" value="ECO:0007669"/>
    <property type="project" value="TreeGrafter"/>
</dbReference>
<dbReference type="PROSITE" id="PS50164">
    <property type="entry name" value="GIY_YIG"/>
    <property type="match status" value="1"/>
</dbReference>
<dbReference type="InterPro" id="IPR048749">
    <property type="entry name" value="SLX1_C"/>
</dbReference>
<feature type="region of interest" description="Disordered" evidence="9">
    <location>
        <begin position="394"/>
        <end position="415"/>
    </location>
</feature>
<dbReference type="InterPro" id="IPR050381">
    <property type="entry name" value="SLX1_endonuclease"/>
</dbReference>
<dbReference type="SMART" id="SM00465">
    <property type="entry name" value="GIYc"/>
    <property type="match status" value="1"/>
</dbReference>
<feature type="compositionally biased region" description="Polar residues" evidence="9">
    <location>
        <begin position="523"/>
        <end position="533"/>
    </location>
</feature>
<evidence type="ECO:0000256" key="1">
    <source>
        <dbReference type="ARBA" id="ARBA00022722"/>
    </source>
</evidence>
<keyword evidence="2 8" id="KW-0255">Endonuclease</keyword>
<keyword evidence="12" id="KW-1185">Reference proteome</keyword>
<evidence type="ECO:0000256" key="4">
    <source>
        <dbReference type="ARBA" id="ARBA00022801"/>
    </source>
</evidence>
<dbReference type="Proteomes" id="UP001190700">
    <property type="component" value="Unassembled WGS sequence"/>
</dbReference>
<dbReference type="HAMAP" id="MF_03100">
    <property type="entry name" value="Endonuc_su_Slx1"/>
    <property type="match status" value="1"/>
</dbReference>
<comment type="caution">
    <text evidence="11">The sequence shown here is derived from an EMBL/GenBank/DDBJ whole genome shotgun (WGS) entry which is preliminary data.</text>
</comment>
<dbReference type="Gene3D" id="3.40.1440.10">
    <property type="entry name" value="GIY-YIG endonuclease"/>
    <property type="match status" value="1"/>
</dbReference>
<feature type="domain" description="GIY-YIG" evidence="10">
    <location>
        <begin position="223"/>
        <end position="307"/>
    </location>
</feature>
<keyword evidence="3 8" id="KW-0227">DNA damage</keyword>
<evidence type="ECO:0000256" key="7">
    <source>
        <dbReference type="ARBA" id="ARBA00023242"/>
    </source>
</evidence>
<dbReference type="EC" id="3.1.-.-" evidence="8"/>
<evidence type="ECO:0000256" key="8">
    <source>
        <dbReference type="HAMAP-Rule" id="MF_03100"/>
    </source>
</evidence>
<dbReference type="InterPro" id="IPR035901">
    <property type="entry name" value="GIY-YIG_endonuc_sf"/>
</dbReference>
<dbReference type="AlphaFoldDB" id="A0AAE0EYK6"/>
<feature type="compositionally biased region" description="Polar residues" evidence="9">
    <location>
        <begin position="621"/>
        <end position="631"/>
    </location>
</feature>
<keyword evidence="4 8" id="KW-0378">Hydrolase</keyword>
<comment type="cofactor">
    <cofactor evidence="8">
        <name>a divalent metal cation</name>
        <dbReference type="ChEBI" id="CHEBI:60240"/>
    </cofactor>
</comment>
<proteinExistence type="inferred from homology"/>
<keyword evidence="5 8" id="KW-0233">DNA recombination</keyword>
<evidence type="ECO:0000256" key="2">
    <source>
        <dbReference type="ARBA" id="ARBA00022759"/>
    </source>
</evidence>
<dbReference type="Pfam" id="PF01541">
    <property type="entry name" value="GIY-YIG"/>
    <property type="match status" value="1"/>
</dbReference>
<dbReference type="CDD" id="cd10455">
    <property type="entry name" value="GIY-YIG_SLX1"/>
    <property type="match status" value="1"/>
</dbReference>
<dbReference type="InterPro" id="IPR000305">
    <property type="entry name" value="GIY-YIG_endonuc"/>
</dbReference>
<accession>A0AAE0EYK6</accession>
<evidence type="ECO:0000256" key="6">
    <source>
        <dbReference type="ARBA" id="ARBA00023204"/>
    </source>
</evidence>
<gene>
    <name evidence="11" type="ORF">CYMTET_46545</name>
</gene>
<evidence type="ECO:0000259" key="10">
    <source>
        <dbReference type="PROSITE" id="PS50164"/>
    </source>
</evidence>
<evidence type="ECO:0000256" key="3">
    <source>
        <dbReference type="ARBA" id="ARBA00022763"/>
    </source>
</evidence>
<name>A0AAE0EYK6_9CHLO</name>
<keyword evidence="6 8" id="KW-0234">DNA repair</keyword>
<comment type="function">
    <text evidence="8">Catalytic subunit of a heterodimeric structure-specific endonuclease that resolves DNA secondary structures generated during DNA repair and recombination. Has endonuclease activity towards branched DNA substrates, introducing single-strand cuts in duplex DNA close to junctions with ss-DNA.</text>
</comment>
<reference evidence="11 12" key="1">
    <citation type="journal article" date="2015" name="Genome Biol. Evol.">
        <title>Comparative Genomics of a Bacterivorous Green Alga Reveals Evolutionary Causalities and Consequences of Phago-Mixotrophic Mode of Nutrition.</title>
        <authorList>
            <person name="Burns J.A."/>
            <person name="Paasch A."/>
            <person name="Narechania A."/>
            <person name="Kim E."/>
        </authorList>
    </citation>
    <scope>NUCLEOTIDE SEQUENCE [LARGE SCALE GENOMIC DNA]</scope>
    <source>
        <strain evidence="11 12">PLY_AMNH</strain>
    </source>
</reference>
<dbReference type="InterPro" id="IPR027520">
    <property type="entry name" value="Slx1"/>
</dbReference>
<evidence type="ECO:0000256" key="9">
    <source>
        <dbReference type="SAM" id="MobiDB-lite"/>
    </source>
</evidence>
<feature type="region of interest" description="Disordered" evidence="9">
    <location>
        <begin position="611"/>
        <end position="689"/>
    </location>
</feature>
<comment type="subunit">
    <text evidence="8">Forms a heterodimer with a member of the SLX4 family.</text>
</comment>
<dbReference type="GO" id="GO:0017108">
    <property type="term" value="F:5'-flap endonuclease activity"/>
    <property type="evidence" value="ECO:0007669"/>
    <property type="project" value="InterPro"/>
</dbReference>
<comment type="subcellular location">
    <subcellularLocation>
        <location evidence="8">Nucleus</location>
    </subcellularLocation>
</comment>
<dbReference type="Gene3D" id="3.30.40.10">
    <property type="entry name" value="Zinc/RING finger domain, C3HC4 (zinc finger)"/>
    <property type="match status" value="1"/>
</dbReference>
<keyword evidence="7 8" id="KW-0539">Nucleus</keyword>
<dbReference type="GO" id="GO:0033557">
    <property type="term" value="C:Slx1-Slx4 complex"/>
    <property type="evidence" value="ECO:0007669"/>
    <property type="project" value="UniProtKB-UniRule"/>
</dbReference>
<dbReference type="PANTHER" id="PTHR20208">
    <property type="entry name" value="STRUCTURE-SPECIFIC ENDONUCLEASE SUBUNIT SLX1"/>
    <property type="match status" value="1"/>
</dbReference>
<evidence type="ECO:0000313" key="11">
    <source>
        <dbReference type="EMBL" id="KAK3243820.1"/>
    </source>
</evidence>
<dbReference type="EMBL" id="LGRX02032630">
    <property type="protein sequence ID" value="KAK3243820.1"/>
    <property type="molecule type" value="Genomic_DNA"/>
</dbReference>
<protein>
    <recommendedName>
        <fullName evidence="8">Structure-specific endonuclease subunit SLX1 homolog</fullName>
        <ecNumber evidence="8">3.1.-.-</ecNumber>
    </recommendedName>
</protein>
<comment type="similarity">
    <text evidence="8">Belongs to the SLX1 family.</text>
</comment>
<evidence type="ECO:0000256" key="5">
    <source>
        <dbReference type="ARBA" id="ARBA00023172"/>
    </source>
</evidence>
<feature type="region of interest" description="Disordered" evidence="9">
    <location>
        <begin position="523"/>
        <end position="548"/>
    </location>
</feature>
<evidence type="ECO:0000313" key="12">
    <source>
        <dbReference type="Proteomes" id="UP001190700"/>
    </source>
</evidence>
<dbReference type="PANTHER" id="PTHR20208:SF10">
    <property type="entry name" value="STRUCTURE-SPECIFIC ENDONUCLEASE SUBUNIT SLX1"/>
    <property type="match status" value="1"/>
</dbReference>
<comment type="caution">
    <text evidence="8">Lacks conserved residue(s) required for the propagation of feature annotation.</text>
</comment>
<organism evidence="11 12">
    <name type="scientific">Cymbomonas tetramitiformis</name>
    <dbReference type="NCBI Taxonomy" id="36881"/>
    <lineage>
        <taxon>Eukaryota</taxon>
        <taxon>Viridiplantae</taxon>
        <taxon>Chlorophyta</taxon>
        <taxon>Pyramimonadophyceae</taxon>
        <taxon>Pyramimonadales</taxon>
        <taxon>Pyramimonadaceae</taxon>
        <taxon>Cymbomonas</taxon>
    </lineage>
</organism>
<keyword evidence="1 8" id="KW-0540">Nuclease</keyword>
<feature type="compositionally biased region" description="Basic and acidic residues" evidence="9">
    <location>
        <begin position="534"/>
        <end position="548"/>
    </location>
</feature>